<feature type="domain" description="AMMECR1" evidence="1">
    <location>
        <begin position="33"/>
        <end position="206"/>
    </location>
</feature>
<protein>
    <submittedName>
        <fullName evidence="2">AMMECR1 domain protein</fullName>
    </submittedName>
</protein>
<dbReference type="EMBL" id="UPSH01000001">
    <property type="protein sequence ID" value="VBB18638.1"/>
    <property type="molecule type" value="Genomic_DNA"/>
</dbReference>
<dbReference type="Proteomes" id="UP000594342">
    <property type="component" value="Unassembled WGS sequence"/>
</dbReference>
<sequence>MSLNSNNGYDDPVSGMIDSVIDHALFGKMTNTNFDLRGLVTDIFGCFVTVVRSDSSSVLSESSDRVHGCIGYWDPDCNELSRTELFSSLMRASVDAVHKDPRKERFGSLYSDFDAYIEITLMTLPLIPIDKVTGIMTFSNTKRKFDNDDFGAIVEDSDKSKFKPRATFLPGVFHQKSWDYVSNQLSRKAGVDKSGDTVKFYAYKGVVYKKSLADRFISHYIDFINDSYTNLSKIPYQVSRSASDTYNVTYDSGSYVRNIATLRDLTILVDREYNISEKIKGYIKKDVKH</sequence>
<keyword evidence="3" id="KW-1185">Reference proteome</keyword>
<evidence type="ECO:0000313" key="2">
    <source>
        <dbReference type="EMBL" id="VBB18638.1"/>
    </source>
</evidence>
<organism evidence="2 3">
    <name type="scientific">Yasminevirus sp. GU-2018</name>
    <dbReference type="NCBI Taxonomy" id="2420051"/>
    <lineage>
        <taxon>Viruses</taxon>
        <taxon>Varidnaviria</taxon>
        <taxon>Bamfordvirae</taxon>
        <taxon>Nucleocytoviricota</taxon>
        <taxon>Megaviricetes</taxon>
        <taxon>Imitervirales</taxon>
        <taxon>Mimiviridae</taxon>
        <taxon>Klosneuvirinae</taxon>
        <taxon>Yasminevirus</taxon>
        <taxon>Yasminevirus saudimassiliense</taxon>
    </lineage>
</organism>
<gene>
    <name evidence="2" type="ORF">YASMINEVIRUS_1140</name>
</gene>
<name>A0A5K0U9F1_9VIRU</name>
<dbReference type="Pfam" id="PF01871">
    <property type="entry name" value="AMMECR1"/>
    <property type="match status" value="1"/>
</dbReference>
<dbReference type="InterPro" id="IPR036071">
    <property type="entry name" value="AMMECR1_dom_sf"/>
</dbReference>
<dbReference type="SUPFAM" id="SSF143447">
    <property type="entry name" value="AMMECR1-like"/>
    <property type="match status" value="1"/>
</dbReference>
<reference evidence="2 3" key="1">
    <citation type="submission" date="2018-10" db="EMBL/GenBank/DDBJ databases">
        <authorList>
            <consortium name="IHU Genomes"/>
        </authorList>
    </citation>
    <scope>NUCLEOTIDE SEQUENCE [LARGE SCALE GENOMIC DNA]</scope>
    <source>
        <strain evidence="2 3">A1</strain>
    </source>
</reference>
<evidence type="ECO:0000313" key="3">
    <source>
        <dbReference type="Proteomes" id="UP000594342"/>
    </source>
</evidence>
<dbReference type="InterPro" id="IPR002733">
    <property type="entry name" value="AMMECR1_domain"/>
</dbReference>
<accession>A0A5K0U9F1</accession>
<evidence type="ECO:0000259" key="1">
    <source>
        <dbReference type="Pfam" id="PF01871"/>
    </source>
</evidence>
<comment type="caution">
    <text evidence="2">The sequence shown here is derived from an EMBL/GenBank/DDBJ whole genome shotgun (WGS) entry which is preliminary data.</text>
</comment>
<proteinExistence type="predicted"/>